<dbReference type="Pfam" id="PF08282">
    <property type="entry name" value="Hydrolase_3"/>
    <property type="match status" value="1"/>
</dbReference>
<dbReference type="PROSITE" id="PS01228">
    <property type="entry name" value="COF_1"/>
    <property type="match status" value="1"/>
</dbReference>
<dbReference type="PANTHER" id="PTHR10000:SF8">
    <property type="entry name" value="HAD SUPERFAMILY HYDROLASE-LIKE, TYPE 3"/>
    <property type="match status" value="1"/>
</dbReference>
<keyword evidence="2" id="KW-1185">Reference proteome</keyword>
<dbReference type="InterPro" id="IPR036412">
    <property type="entry name" value="HAD-like_sf"/>
</dbReference>
<dbReference type="GO" id="GO:0000287">
    <property type="term" value="F:magnesium ion binding"/>
    <property type="evidence" value="ECO:0007669"/>
    <property type="project" value="TreeGrafter"/>
</dbReference>
<dbReference type="OrthoDB" id="9810101at2"/>
<evidence type="ECO:0000313" key="1">
    <source>
        <dbReference type="EMBL" id="TGG94199.1"/>
    </source>
</evidence>
<dbReference type="Gene3D" id="3.30.1240.10">
    <property type="match status" value="1"/>
</dbReference>
<dbReference type="AlphaFoldDB" id="A0A4Z0WAI9"/>
<dbReference type="SUPFAM" id="SSF56784">
    <property type="entry name" value="HAD-like"/>
    <property type="match status" value="1"/>
</dbReference>
<comment type="caution">
    <text evidence="1">The sequence shown here is derived from an EMBL/GenBank/DDBJ whole genome shotgun (WGS) entry which is preliminary data.</text>
</comment>
<dbReference type="RefSeq" id="WP_135482766.1">
    <property type="nucleotide sequence ID" value="NZ_SRMF01000002.1"/>
</dbReference>
<accession>A0A4Z0WAI9</accession>
<organism evidence="1 2">
    <name type="scientific">Natronospirillum operosum</name>
    <dbReference type="NCBI Taxonomy" id="2759953"/>
    <lineage>
        <taxon>Bacteria</taxon>
        <taxon>Pseudomonadati</taxon>
        <taxon>Pseudomonadota</taxon>
        <taxon>Gammaproteobacteria</taxon>
        <taxon>Oceanospirillales</taxon>
        <taxon>Natronospirillaceae</taxon>
        <taxon>Natronospirillum</taxon>
    </lineage>
</organism>
<dbReference type="GO" id="GO:0016791">
    <property type="term" value="F:phosphatase activity"/>
    <property type="evidence" value="ECO:0007669"/>
    <property type="project" value="TreeGrafter"/>
</dbReference>
<dbReference type="Proteomes" id="UP000297475">
    <property type="component" value="Unassembled WGS sequence"/>
</dbReference>
<proteinExistence type="predicted"/>
<dbReference type="Gene3D" id="3.40.50.1000">
    <property type="entry name" value="HAD superfamily/HAD-like"/>
    <property type="match status" value="1"/>
</dbReference>
<name>A0A4Z0WAI9_9GAMM</name>
<dbReference type="NCBIfam" id="TIGR01484">
    <property type="entry name" value="HAD-SF-IIB"/>
    <property type="match status" value="1"/>
</dbReference>
<gene>
    <name evidence="1" type="ORF">E4656_08505</name>
</gene>
<protein>
    <submittedName>
        <fullName evidence="1">HAD family phosphatase</fullName>
    </submittedName>
</protein>
<dbReference type="InterPro" id="IPR006379">
    <property type="entry name" value="HAD-SF_hydro_IIB"/>
</dbReference>
<dbReference type="GO" id="GO:0005829">
    <property type="term" value="C:cytosol"/>
    <property type="evidence" value="ECO:0007669"/>
    <property type="project" value="TreeGrafter"/>
</dbReference>
<sequence length="275" mass="30795">MDLVVFDLDGTLLNQQQRISDYTRDTLHRLGERHIAYTIATGRTLHAARPCLTGHDFTLPHVYKNGVIIWDPRQSQYRHPNFLTAEEIDAVLHAFADQQMTPFVCTLEDNDQPAIYHPVISDPMGEHLYGELLRHHPEVPMRDLSALHDRSRITNISALGPQAAADAIGLRLVDMDHLVAYAGESIYNPGCAWMDIHHSAASKGSALEVLKTELGFERIICFGDSDNDVSMFSLADESYAPANATDDIKSRATAVIGHHDQDGIARFLRERFNLE</sequence>
<reference evidence="1 2" key="1">
    <citation type="submission" date="2019-04" db="EMBL/GenBank/DDBJ databases">
        <title>Natronospirillum operosus gen. nov., sp. nov., a haloalkaliphilic satellite isolated from decaying biomass of laboratory culture of cyanobacterium Geitlerinema sp. and proposal of Natronospirillaceae fam. nov. and Saccharospirillaceae fam. nov.</title>
        <authorList>
            <person name="Kevbrin V."/>
            <person name="Boltyanskaya Y."/>
            <person name="Koziaeva V."/>
            <person name="Grouzdev D.S."/>
            <person name="Park M."/>
            <person name="Cho J."/>
        </authorList>
    </citation>
    <scope>NUCLEOTIDE SEQUENCE [LARGE SCALE GENOMIC DNA]</scope>
    <source>
        <strain evidence="1 2">G-116</strain>
    </source>
</reference>
<evidence type="ECO:0000313" key="2">
    <source>
        <dbReference type="Proteomes" id="UP000297475"/>
    </source>
</evidence>
<dbReference type="PROSITE" id="PS01229">
    <property type="entry name" value="COF_2"/>
    <property type="match status" value="1"/>
</dbReference>
<dbReference type="InterPro" id="IPR023214">
    <property type="entry name" value="HAD_sf"/>
</dbReference>
<dbReference type="EMBL" id="SRMF01000002">
    <property type="protein sequence ID" value="TGG94199.1"/>
    <property type="molecule type" value="Genomic_DNA"/>
</dbReference>
<dbReference type="PANTHER" id="PTHR10000">
    <property type="entry name" value="PHOSPHOSERINE PHOSPHATASE"/>
    <property type="match status" value="1"/>
</dbReference>